<proteinExistence type="predicted"/>
<comment type="caution">
    <text evidence="1">The sequence shown here is derived from an EMBL/GenBank/DDBJ whole genome shotgun (WGS) entry which is preliminary data.</text>
</comment>
<protein>
    <submittedName>
        <fullName evidence="1">Uncharacterized protein</fullName>
    </submittedName>
</protein>
<organism evidence="1 2">
    <name type="scientific">Caerostris extrusa</name>
    <name type="common">Bark spider</name>
    <name type="synonym">Caerostris bankana</name>
    <dbReference type="NCBI Taxonomy" id="172846"/>
    <lineage>
        <taxon>Eukaryota</taxon>
        <taxon>Metazoa</taxon>
        <taxon>Ecdysozoa</taxon>
        <taxon>Arthropoda</taxon>
        <taxon>Chelicerata</taxon>
        <taxon>Arachnida</taxon>
        <taxon>Araneae</taxon>
        <taxon>Araneomorphae</taxon>
        <taxon>Entelegynae</taxon>
        <taxon>Araneoidea</taxon>
        <taxon>Araneidae</taxon>
        <taxon>Caerostris</taxon>
    </lineage>
</organism>
<dbReference type="Proteomes" id="UP001054945">
    <property type="component" value="Unassembled WGS sequence"/>
</dbReference>
<accession>A0AAV4U276</accession>
<gene>
    <name evidence="1" type="ORF">CEXT_328461</name>
</gene>
<dbReference type="EMBL" id="BPLR01012167">
    <property type="protein sequence ID" value="GIY51830.1"/>
    <property type="molecule type" value="Genomic_DNA"/>
</dbReference>
<reference evidence="1 2" key="1">
    <citation type="submission" date="2021-06" db="EMBL/GenBank/DDBJ databases">
        <title>Caerostris extrusa draft genome.</title>
        <authorList>
            <person name="Kono N."/>
            <person name="Arakawa K."/>
        </authorList>
    </citation>
    <scope>NUCLEOTIDE SEQUENCE [LARGE SCALE GENOMIC DNA]</scope>
</reference>
<sequence>MVLAFLSSKHSCDFLSVVFGFHRRNCEKGNILERERQTYSPVQEPRIKTEYTYSCAVLLSPKRFEDCYKVARKGTRRE</sequence>
<name>A0AAV4U276_CAEEX</name>
<keyword evidence="2" id="KW-1185">Reference proteome</keyword>
<evidence type="ECO:0000313" key="2">
    <source>
        <dbReference type="Proteomes" id="UP001054945"/>
    </source>
</evidence>
<dbReference type="AlphaFoldDB" id="A0AAV4U276"/>
<evidence type="ECO:0000313" key="1">
    <source>
        <dbReference type="EMBL" id="GIY51830.1"/>
    </source>
</evidence>